<dbReference type="PRINTS" id="PR01186">
    <property type="entry name" value="INTEGRINB"/>
</dbReference>
<evidence type="ECO:0000256" key="4">
    <source>
        <dbReference type="ARBA" id="ARBA00023037"/>
    </source>
</evidence>
<dbReference type="PANTHER" id="PTHR10082">
    <property type="entry name" value="INTEGRIN BETA SUBUNIT"/>
    <property type="match status" value="1"/>
</dbReference>
<keyword evidence="5" id="KW-0472">Membrane</keyword>
<feature type="non-terminal residue" evidence="10">
    <location>
        <position position="104"/>
    </location>
</feature>
<reference evidence="10 11" key="1">
    <citation type="submission" date="2024-05" db="EMBL/GenBank/DDBJ databases">
        <authorList>
            <person name="Wallberg A."/>
        </authorList>
    </citation>
    <scope>NUCLEOTIDE SEQUENCE [LARGE SCALE GENOMIC DNA]</scope>
</reference>
<evidence type="ECO:0000313" key="10">
    <source>
        <dbReference type="EMBL" id="CAL4065558.1"/>
    </source>
</evidence>
<dbReference type="Gene3D" id="3.40.50.410">
    <property type="entry name" value="von Willebrand factor, type A domain"/>
    <property type="match status" value="1"/>
</dbReference>
<dbReference type="GO" id="GO:0008305">
    <property type="term" value="C:integrin complex"/>
    <property type="evidence" value="ECO:0007669"/>
    <property type="project" value="TreeGrafter"/>
</dbReference>
<feature type="non-terminal residue" evidence="10">
    <location>
        <position position="1"/>
    </location>
</feature>
<dbReference type="GO" id="GO:0007229">
    <property type="term" value="P:integrin-mediated signaling pathway"/>
    <property type="evidence" value="ECO:0007669"/>
    <property type="project" value="UniProtKB-KW"/>
</dbReference>
<keyword evidence="4 8" id="KW-0401">Integrin</keyword>
<dbReference type="GO" id="GO:0016477">
    <property type="term" value="P:cell migration"/>
    <property type="evidence" value="ECO:0007669"/>
    <property type="project" value="TreeGrafter"/>
</dbReference>
<dbReference type="Pfam" id="PF00362">
    <property type="entry name" value="Integrin_beta"/>
    <property type="match status" value="1"/>
</dbReference>
<evidence type="ECO:0000313" key="11">
    <source>
        <dbReference type="Proteomes" id="UP001497623"/>
    </source>
</evidence>
<proteinExistence type="inferred from homology"/>
<dbReference type="Proteomes" id="UP001497623">
    <property type="component" value="Unassembled WGS sequence"/>
</dbReference>
<dbReference type="InterPro" id="IPR036465">
    <property type="entry name" value="vWFA_dom_sf"/>
</dbReference>
<evidence type="ECO:0000256" key="3">
    <source>
        <dbReference type="ARBA" id="ARBA00022692"/>
    </source>
</evidence>
<evidence type="ECO:0000256" key="7">
    <source>
        <dbReference type="ARBA" id="ARBA00023180"/>
    </source>
</evidence>
<comment type="subcellular location">
    <subcellularLocation>
        <location evidence="8">Cell membrane</location>
        <topology evidence="8">Single-pass type I membrane protein</topology>
    </subcellularLocation>
    <subcellularLocation>
        <location evidence="1">Membrane</location>
        <topology evidence="1">Single-pass type I membrane protein</topology>
    </subcellularLocation>
</comment>
<evidence type="ECO:0000256" key="1">
    <source>
        <dbReference type="ARBA" id="ARBA00004479"/>
    </source>
</evidence>
<evidence type="ECO:0000256" key="8">
    <source>
        <dbReference type="RuleBase" id="RU000633"/>
    </source>
</evidence>
<dbReference type="SUPFAM" id="SSF53300">
    <property type="entry name" value="vWA-like"/>
    <property type="match status" value="1"/>
</dbReference>
<name>A0AAV2PXK8_MEGNR</name>
<evidence type="ECO:0000256" key="5">
    <source>
        <dbReference type="ARBA" id="ARBA00023136"/>
    </source>
</evidence>
<dbReference type="GO" id="GO:0033627">
    <property type="term" value="P:cell adhesion mediated by integrin"/>
    <property type="evidence" value="ECO:0007669"/>
    <property type="project" value="TreeGrafter"/>
</dbReference>
<keyword evidence="11" id="KW-1185">Reference proteome</keyword>
<comment type="caution">
    <text evidence="10">The sequence shown here is derived from an EMBL/GenBank/DDBJ whole genome shotgun (WGS) entry which is preliminary data.</text>
</comment>
<accession>A0AAV2PXK8</accession>
<evidence type="ECO:0000256" key="6">
    <source>
        <dbReference type="ARBA" id="ARBA00023157"/>
    </source>
</evidence>
<dbReference type="GO" id="GO:0098609">
    <property type="term" value="P:cell-cell adhesion"/>
    <property type="evidence" value="ECO:0007669"/>
    <property type="project" value="TreeGrafter"/>
</dbReference>
<dbReference type="PANTHER" id="PTHR10082:SF60">
    <property type="entry name" value="INTEGRIN BETA-PS"/>
    <property type="match status" value="1"/>
</dbReference>
<keyword evidence="7" id="KW-0325">Glycoprotein</keyword>
<dbReference type="GO" id="GO:0007160">
    <property type="term" value="P:cell-matrix adhesion"/>
    <property type="evidence" value="ECO:0007669"/>
    <property type="project" value="TreeGrafter"/>
</dbReference>
<evidence type="ECO:0000259" key="9">
    <source>
        <dbReference type="Pfam" id="PF00362"/>
    </source>
</evidence>
<organism evidence="10 11">
    <name type="scientific">Meganyctiphanes norvegica</name>
    <name type="common">Northern krill</name>
    <name type="synonym">Thysanopoda norvegica</name>
    <dbReference type="NCBI Taxonomy" id="48144"/>
    <lineage>
        <taxon>Eukaryota</taxon>
        <taxon>Metazoa</taxon>
        <taxon>Ecdysozoa</taxon>
        <taxon>Arthropoda</taxon>
        <taxon>Crustacea</taxon>
        <taxon>Multicrustacea</taxon>
        <taxon>Malacostraca</taxon>
        <taxon>Eumalacostraca</taxon>
        <taxon>Eucarida</taxon>
        <taxon>Euphausiacea</taxon>
        <taxon>Euphausiidae</taxon>
        <taxon>Meganyctiphanes</taxon>
    </lineage>
</organism>
<dbReference type="InterPro" id="IPR002369">
    <property type="entry name" value="Integrin_bsu_VWA"/>
</dbReference>
<gene>
    <name evidence="10" type="ORF">MNOR_LOCUS4886</name>
</gene>
<dbReference type="EMBL" id="CAXKWB010001824">
    <property type="protein sequence ID" value="CAL4065558.1"/>
    <property type="molecule type" value="Genomic_DNA"/>
</dbReference>
<dbReference type="GO" id="GO:0005178">
    <property type="term" value="F:integrin binding"/>
    <property type="evidence" value="ECO:0007669"/>
    <property type="project" value="TreeGrafter"/>
</dbReference>
<dbReference type="GO" id="GO:0009986">
    <property type="term" value="C:cell surface"/>
    <property type="evidence" value="ECO:0007669"/>
    <property type="project" value="TreeGrafter"/>
</dbReference>
<dbReference type="AlphaFoldDB" id="A0AAV2PXK8"/>
<dbReference type="GO" id="GO:0005925">
    <property type="term" value="C:focal adhesion"/>
    <property type="evidence" value="ECO:0007669"/>
    <property type="project" value="TreeGrafter"/>
</dbReference>
<evidence type="ECO:0000256" key="2">
    <source>
        <dbReference type="ARBA" id="ARBA00007449"/>
    </source>
</evidence>
<comment type="similarity">
    <text evidence="2 8">Belongs to the integrin beta chain family.</text>
</comment>
<sequence>NAIKSAPVAVNIDPLEGGFDGIMQAMVCKDIIGWTDGSEKIVVYLSDNEPHMAGDGKLAGILLPNDMECHMEETPNEKYKHNYIYSTTMDYPSVGQLNQMAEKN</sequence>
<keyword evidence="3 8" id="KW-0812">Transmembrane</keyword>
<protein>
    <recommendedName>
        <fullName evidence="8">Integrin beta</fullName>
    </recommendedName>
</protein>
<dbReference type="InterPro" id="IPR015812">
    <property type="entry name" value="Integrin_bsu"/>
</dbReference>
<keyword evidence="6" id="KW-1015">Disulfide bond</keyword>
<keyword evidence="8" id="KW-0130">Cell adhesion</keyword>
<feature type="domain" description="Integrin beta subunit VWA" evidence="9">
    <location>
        <begin position="2"/>
        <end position="103"/>
    </location>
</feature>